<dbReference type="Gene3D" id="1.20.1250.20">
    <property type="entry name" value="MFS general substrate transporter like domains"/>
    <property type="match status" value="1"/>
</dbReference>
<dbReference type="SUPFAM" id="SSF103473">
    <property type="entry name" value="MFS general substrate transporter"/>
    <property type="match status" value="1"/>
</dbReference>
<organism evidence="8 9">
    <name type="scientific">Trichodelitschia bisporula</name>
    <dbReference type="NCBI Taxonomy" id="703511"/>
    <lineage>
        <taxon>Eukaryota</taxon>
        <taxon>Fungi</taxon>
        <taxon>Dikarya</taxon>
        <taxon>Ascomycota</taxon>
        <taxon>Pezizomycotina</taxon>
        <taxon>Dothideomycetes</taxon>
        <taxon>Dothideomycetes incertae sedis</taxon>
        <taxon>Phaeotrichales</taxon>
        <taxon>Phaeotrichaceae</taxon>
        <taxon>Trichodelitschia</taxon>
    </lineage>
</organism>
<evidence type="ECO:0000313" key="9">
    <source>
        <dbReference type="Proteomes" id="UP000799640"/>
    </source>
</evidence>
<dbReference type="AlphaFoldDB" id="A0A6G1HJ46"/>
<feature type="domain" description="Major facilitator superfamily (MFS) profile" evidence="7">
    <location>
        <begin position="1"/>
        <end position="510"/>
    </location>
</feature>
<comment type="subcellular location">
    <subcellularLocation>
        <location evidence="1">Membrane</location>
        <topology evidence="1">Multi-pass membrane protein</topology>
    </subcellularLocation>
</comment>
<evidence type="ECO:0000313" key="8">
    <source>
        <dbReference type="EMBL" id="KAF2396083.1"/>
    </source>
</evidence>
<evidence type="ECO:0000256" key="5">
    <source>
        <dbReference type="ARBA" id="ARBA00023136"/>
    </source>
</evidence>
<evidence type="ECO:0000256" key="4">
    <source>
        <dbReference type="ARBA" id="ARBA00022989"/>
    </source>
</evidence>
<feature type="transmembrane region" description="Helical" evidence="6">
    <location>
        <begin position="412"/>
        <end position="439"/>
    </location>
</feature>
<dbReference type="GO" id="GO:0022857">
    <property type="term" value="F:transmembrane transporter activity"/>
    <property type="evidence" value="ECO:0007669"/>
    <property type="project" value="InterPro"/>
</dbReference>
<dbReference type="InterPro" id="IPR036259">
    <property type="entry name" value="MFS_trans_sf"/>
</dbReference>
<gene>
    <name evidence="8" type="ORF">EJ06DRAFT_540040</name>
</gene>
<feature type="transmembrane region" description="Helical" evidence="6">
    <location>
        <begin position="152"/>
        <end position="173"/>
    </location>
</feature>
<dbReference type="OrthoDB" id="10262656at2759"/>
<accession>A0A6G1HJ46</accession>
<keyword evidence="2" id="KW-0813">Transport</keyword>
<reference evidence="8" key="1">
    <citation type="journal article" date="2020" name="Stud. Mycol.">
        <title>101 Dothideomycetes genomes: a test case for predicting lifestyles and emergence of pathogens.</title>
        <authorList>
            <person name="Haridas S."/>
            <person name="Albert R."/>
            <person name="Binder M."/>
            <person name="Bloem J."/>
            <person name="Labutti K."/>
            <person name="Salamov A."/>
            <person name="Andreopoulos B."/>
            <person name="Baker S."/>
            <person name="Barry K."/>
            <person name="Bills G."/>
            <person name="Bluhm B."/>
            <person name="Cannon C."/>
            <person name="Castanera R."/>
            <person name="Culley D."/>
            <person name="Daum C."/>
            <person name="Ezra D."/>
            <person name="Gonzalez J."/>
            <person name="Henrissat B."/>
            <person name="Kuo A."/>
            <person name="Liang C."/>
            <person name="Lipzen A."/>
            <person name="Lutzoni F."/>
            <person name="Magnuson J."/>
            <person name="Mondo S."/>
            <person name="Nolan M."/>
            <person name="Ohm R."/>
            <person name="Pangilinan J."/>
            <person name="Park H.-J."/>
            <person name="Ramirez L."/>
            <person name="Alfaro M."/>
            <person name="Sun H."/>
            <person name="Tritt A."/>
            <person name="Yoshinaga Y."/>
            <person name="Zwiers L.-H."/>
            <person name="Turgeon B."/>
            <person name="Goodwin S."/>
            <person name="Spatafora J."/>
            <person name="Crous P."/>
            <person name="Grigoriev I."/>
        </authorList>
    </citation>
    <scope>NUCLEOTIDE SEQUENCE</scope>
    <source>
        <strain evidence="8">CBS 262.69</strain>
    </source>
</reference>
<evidence type="ECO:0000256" key="1">
    <source>
        <dbReference type="ARBA" id="ARBA00004141"/>
    </source>
</evidence>
<dbReference type="PROSITE" id="PS50850">
    <property type="entry name" value="MFS"/>
    <property type="match status" value="1"/>
</dbReference>
<proteinExistence type="predicted"/>
<sequence>MLLTPQQSSSRDPSSFPTVQLLILALVRVSEPIALTSIFPYAWKLVLHYEIGNESDAAFYAGVLIAAFSFAEALTGIFWGTLSDRIGRKKVLIFGTTGTMLSLLVLGFAGNFWVALFGRVFGGMLNGNIGVIQTMVGELVSNPKHEPRAFAVMPFVWSIGTIIGPAIGGYFANPTKTFPTHFSADGLFGKFPYLLPNLICSAMLLGSIIAAYFFLFETHPDMQPWSTQADLENTTAATPLIPASGAMANAPADLSTESYGTFDSVVIEDRRANDRAGRSVDRSKLARSSSATSTMSTLSATAGKVYTRNVLVLIAALGIYTYHSMTYDHLMPIFFQDEKDYGAGMTGGLGLSTQQVGIIMSVNGIIALFVQGLIFPFMASWLGVWPLFVIVTIGHPLAYVIMPFLSALPPNWLYTGIYTCLFVRNFFSIIAYPLLLILIKEAAPSSSHLGKINGLAASTGGACRTVASPVAGYLYGLGSQMHFSALAWWASAIIAVFGAFQIPWIKRQKHKTAHVRTAAAWAESIEEQPEGQKPVEAEPRNM</sequence>
<dbReference type="InterPro" id="IPR011701">
    <property type="entry name" value="MFS"/>
</dbReference>
<keyword evidence="5 6" id="KW-0472">Membrane</keyword>
<evidence type="ECO:0000256" key="6">
    <source>
        <dbReference type="SAM" id="Phobius"/>
    </source>
</evidence>
<name>A0A6G1HJ46_9PEZI</name>
<keyword evidence="3 6" id="KW-0812">Transmembrane</keyword>
<feature type="transmembrane region" description="Helical" evidence="6">
    <location>
        <begin position="193"/>
        <end position="215"/>
    </location>
</feature>
<dbReference type="InterPro" id="IPR001958">
    <property type="entry name" value="Tet-R_TetA/multi-R_MdtG-like"/>
</dbReference>
<feature type="transmembrane region" description="Helical" evidence="6">
    <location>
        <begin position="58"/>
        <end position="79"/>
    </location>
</feature>
<dbReference type="InterPro" id="IPR020846">
    <property type="entry name" value="MFS_dom"/>
</dbReference>
<keyword evidence="9" id="KW-1185">Reference proteome</keyword>
<dbReference type="CDD" id="cd17330">
    <property type="entry name" value="MFS_SLC46_TetA_like"/>
    <property type="match status" value="1"/>
</dbReference>
<feature type="transmembrane region" description="Helical" evidence="6">
    <location>
        <begin position="21"/>
        <end position="43"/>
    </location>
</feature>
<evidence type="ECO:0000256" key="2">
    <source>
        <dbReference type="ARBA" id="ARBA00022448"/>
    </source>
</evidence>
<feature type="transmembrane region" description="Helical" evidence="6">
    <location>
        <begin position="486"/>
        <end position="505"/>
    </location>
</feature>
<evidence type="ECO:0000256" key="3">
    <source>
        <dbReference type="ARBA" id="ARBA00022692"/>
    </source>
</evidence>
<keyword evidence="4 6" id="KW-1133">Transmembrane helix</keyword>
<feature type="transmembrane region" description="Helical" evidence="6">
    <location>
        <begin position="384"/>
        <end position="406"/>
    </location>
</feature>
<dbReference type="Pfam" id="PF07690">
    <property type="entry name" value="MFS_1"/>
    <property type="match status" value="1"/>
</dbReference>
<evidence type="ECO:0000259" key="7">
    <source>
        <dbReference type="PROSITE" id="PS50850"/>
    </source>
</evidence>
<dbReference type="GO" id="GO:0016020">
    <property type="term" value="C:membrane"/>
    <property type="evidence" value="ECO:0007669"/>
    <property type="project" value="UniProtKB-SubCell"/>
</dbReference>
<protein>
    <submittedName>
        <fullName evidence="8">MFS transporter</fullName>
    </submittedName>
</protein>
<feature type="transmembrane region" description="Helical" evidence="6">
    <location>
        <begin position="305"/>
        <end position="322"/>
    </location>
</feature>
<dbReference type="EMBL" id="ML996708">
    <property type="protein sequence ID" value="KAF2396083.1"/>
    <property type="molecule type" value="Genomic_DNA"/>
</dbReference>
<dbReference type="PANTHER" id="PTHR23504">
    <property type="entry name" value="MAJOR FACILITATOR SUPERFAMILY DOMAIN-CONTAINING PROTEIN 10"/>
    <property type="match status" value="1"/>
</dbReference>
<dbReference type="Proteomes" id="UP000799640">
    <property type="component" value="Unassembled WGS sequence"/>
</dbReference>
<dbReference type="PANTHER" id="PTHR23504:SF2">
    <property type="entry name" value="TRANSPORTER, PUTATIVE (AFU_ORTHOLOGUE AFUA_8G04150)-RELATED"/>
    <property type="match status" value="1"/>
</dbReference>
<feature type="transmembrane region" description="Helical" evidence="6">
    <location>
        <begin position="356"/>
        <end position="377"/>
    </location>
</feature>
<feature type="transmembrane region" description="Helical" evidence="6">
    <location>
        <begin position="91"/>
        <end position="114"/>
    </location>
</feature>
<dbReference type="PRINTS" id="PR01035">
    <property type="entry name" value="TCRTETA"/>
</dbReference>